<evidence type="ECO:0000313" key="1">
    <source>
        <dbReference type="EMBL" id="SVA13623.1"/>
    </source>
</evidence>
<evidence type="ECO:0008006" key="2">
    <source>
        <dbReference type="Google" id="ProtNLM"/>
    </source>
</evidence>
<accession>A0A381TI50</accession>
<organism evidence="1">
    <name type="scientific">marine metagenome</name>
    <dbReference type="NCBI Taxonomy" id="408172"/>
    <lineage>
        <taxon>unclassified sequences</taxon>
        <taxon>metagenomes</taxon>
        <taxon>ecological metagenomes</taxon>
    </lineage>
</organism>
<name>A0A381TI50_9ZZZZ</name>
<sequence>MFKSVLFLWLICIFIVVFSSGCAKSSTGKVDLSSRTVPGFLRSGTTTIEDVLENIGEPFGYREQGNRSAMIYLSFQEDYFNLLFTQIRMEESHRLDLVFNKNILEKAEIKKEGWGFGANIDPQLIQLLAQ</sequence>
<dbReference type="EMBL" id="UINC01004343">
    <property type="protein sequence ID" value="SVA13623.1"/>
    <property type="molecule type" value="Genomic_DNA"/>
</dbReference>
<reference evidence="1" key="1">
    <citation type="submission" date="2018-05" db="EMBL/GenBank/DDBJ databases">
        <authorList>
            <person name="Lanie J.A."/>
            <person name="Ng W.-L."/>
            <person name="Kazmierczak K.M."/>
            <person name="Andrzejewski T.M."/>
            <person name="Davidsen T.M."/>
            <person name="Wayne K.J."/>
            <person name="Tettelin H."/>
            <person name="Glass J.I."/>
            <person name="Rusch D."/>
            <person name="Podicherti R."/>
            <person name="Tsui H.-C.T."/>
            <person name="Winkler M.E."/>
        </authorList>
    </citation>
    <scope>NUCLEOTIDE SEQUENCE</scope>
</reference>
<gene>
    <name evidence="1" type="ORF">METZ01_LOCUS66477</name>
</gene>
<dbReference type="AlphaFoldDB" id="A0A381TI50"/>
<proteinExistence type="predicted"/>
<dbReference type="PROSITE" id="PS51257">
    <property type="entry name" value="PROKAR_LIPOPROTEIN"/>
    <property type="match status" value="1"/>
</dbReference>
<protein>
    <recommendedName>
        <fullName evidence="2">Lipoprotein SmpA/OmlA domain-containing protein</fullName>
    </recommendedName>
</protein>